<evidence type="ECO:0000313" key="1">
    <source>
        <dbReference type="EMBL" id="QHS79590.1"/>
    </source>
</evidence>
<organism evidence="1">
    <name type="scientific">viral metagenome</name>
    <dbReference type="NCBI Taxonomy" id="1070528"/>
    <lineage>
        <taxon>unclassified sequences</taxon>
        <taxon>metagenomes</taxon>
        <taxon>organismal metagenomes</taxon>
    </lineage>
</organism>
<protein>
    <submittedName>
        <fullName evidence="1">Uncharacterized protein</fullName>
    </submittedName>
</protein>
<dbReference type="EMBL" id="MN740650">
    <property type="protein sequence ID" value="QHS79590.1"/>
    <property type="molecule type" value="Genomic_DNA"/>
</dbReference>
<accession>A0A6C0AJF9</accession>
<name>A0A6C0AJF9_9ZZZZ</name>
<sequence>MADPLANFSEVFHNATEIQSMVRNMDDSKKKHKALKTANPEAYTQKLIEENHTLHFNYPSIFLLHIDDKLDATFFYMLNQKRRVEKGEITEDKASEEVGKRLYTRWVEPTIRQEPVQKEETYEEYYKRVSSKNK</sequence>
<dbReference type="AlphaFoldDB" id="A0A6C0AJF9"/>
<reference evidence="1" key="1">
    <citation type="journal article" date="2020" name="Nature">
        <title>Giant virus diversity and host interactions through global metagenomics.</title>
        <authorList>
            <person name="Schulz F."/>
            <person name="Roux S."/>
            <person name="Paez-Espino D."/>
            <person name="Jungbluth S."/>
            <person name="Walsh D.A."/>
            <person name="Denef V.J."/>
            <person name="McMahon K.D."/>
            <person name="Konstantinidis K.T."/>
            <person name="Eloe-Fadrosh E.A."/>
            <person name="Kyrpides N.C."/>
            <person name="Woyke T."/>
        </authorList>
    </citation>
    <scope>NUCLEOTIDE SEQUENCE</scope>
    <source>
        <strain evidence="1">GVMAG-S-1035303-20</strain>
    </source>
</reference>
<proteinExistence type="predicted"/>